<dbReference type="PANTHER" id="PTHR35007:SF3">
    <property type="entry name" value="POSSIBLE CONSERVED ALANINE RICH MEMBRANE PROTEIN"/>
    <property type="match status" value="1"/>
</dbReference>
<evidence type="ECO:0000259" key="8">
    <source>
        <dbReference type="Pfam" id="PF00482"/>
    </source>
</evidence>
<dbReference type="PANTHER" id="PTHR35007">
    <property type="entry name" value="INTEGRAL MEMBRANE PROTEIN-RELATED"/>
    <property type="match status" value="1"/>
</dbReference>
<organism evidence="9 10">
    <name type="scientific">Serinibacter salmoneus</name>
    <dbReference type="NCBI Taxonomy" id="556530"/>
    <lineage>
        <taxon>Bacteria</taxon>
        <taxon>Bacillati</taxon>
        <taxon>Actinomycetota</taxon>
        <taxon>Actinomycetes</taxon>
        <taxon>Micrococcales</taxon>
        <taxon>Beutenbergiaceae</taxon>
        <taxon>Serinibacter</taxon>
    </lineage>
</organism>
<evidence type="ECO:0000256" key="6">
    <source>
        <dbReference type="SAM" id="MobiDB-lite"/>
    </source>
</evidence>
<dbReference type="GO" id="GO:0005886">
    <property type="term" value="C:plasma membrane"/>
    <property type="evidence" value="ECO:0007669"/>
    <property type="project" value="UniProtKB-SubCell"/>
</dbReference>
<evidence type="ECO:0000313" key="9">
    <source>
        <dbReference type="EMBL" id="PFG20735.1"/>
    </source>
</evidence>
<dbReference type="OrthoDB" id="3267562at2"/>
<evidence type="ECO:0000256" key="1">
    <source>
        <dbReference type="ARBA" id="ARBA00004651"/>
    </source>
</evidence>
<feature type="region of interest" description="Disordered" evidence="6">
    <location>
        <begin position="22"/>
        <end position="44"/>
    </location>
</feature>
<proteinExistence type="predicted"/>
<evidence type="ECO:0000313" key="10">
    <source>
        <dbReference type="Proteomes" id="UP000224915"/>
    </source>
</evidence>
<feature type="transmembrane region" description="Helical" evidence="7">
    <location>
        <begin position="162"/>
        <end position="184"/>
    </location>
</feature>
<keyword evidence="4 7" id="KW-1133">Transmembrane helix</keyword>
<feature type="domain" description="Type II secretion system protein GspF" evidence="8">
    <location>
        <begin position="52"/>
        <end position="169"/>
    </location>
</feature>
<keyword evidence="5 7" id="KW-0472">Membrane</keyword>
<reference evidence="9 10" key="1">
    <citation type="submission" date="2017-10" db="EMBL/GenBank/DDBJ databases">
        <title>Sequencing the genomes of 1000 actinobacteria strains.</title>
        <authorList>
            <person name="Klenk H.-P."/>
        </authorList>
    </citation>
    <scope>NUCLEOTIDE SEQUENCE [LARGE SCALE GENOMIC DNA]</scope>
    <source>
        <strain evidence="9 10">DSM 21801</strain>
    </source>
</reference>
<evidence type="ECO:0000256" key="4">
    <source>
        <dbReference type="ARBA" id="ARBA00022989"/>
    </source>
</evidence>
<evidence type="ECO:0000256" key="7">
    <source>
        <dbReference type="SAM" id="Phobius"/>
    </source>
</evidence>
<keyword evidence="10" id="KW-1185">Reference proteome</keyword>
<evidence type="ECO:0000256" key="3">
    <source>
        <dbReference type="ARBA" id="ARBA00022692"/>
    </source>
</evidence>
<dbReference type="Pfam" id="PF00482">
    <property type="entry name" value="T2SSF"/>
    <property type="match status" value="1"/>
</dbReference>
<keyword evidence="2" id="KW-1003">Cell membrane</keyword>
<keyword evidence="3 7" id="KW-0812">Transmembrane</keyword>
<accession>A0A2A9D3A5</accession>
<evidence type="ECO:0000256" key="2">
    <source>
        <dbReference type="ARBA" id="ARBA00022475"/>
    </source>
</evidence>
<dbReference type="RefSeq" id="WP_143556963.1">
    <property type="nucleotide sequence ID" value="NZ_PDJD01000001.1"/>
</dbReference>
<gene>
    <name evidence="9" type="ORF">ATL40_2346</name>
</gene>
<comment type="subcellular location">
    <subcellularLocation>
        <location evidence="1">Cell membrane</location>
        <topology evidence="1">Multi-pass membrane protein</topology>
    </subcellularLocation>
</comment>
<dbReference type="EMBL" id="PDJD01000001">
    <property type="protein sequence ID" value="PFG20735.1"/>
    <property type="molecule type" value="Genomic_DNA"/>
</dbReference>
<sequence length="185" mass="19197">MLLAVASLLAIGALLGWRRPAPHPPAEPDRVPADGPDEPAEPDLELDPALACDLIAATLRGGASIPAALAALGQACGHRGRELVIGARMLPLGSSWDEAFARVEEHWRVVLAPMRESWERGVAPESMLRAAAADIRARRSAAAREAAERLGVSLVVPLGLCLLPAFVLLGIVPAVIATGGLLLAG</sequence>
<protein>
    <submittedName>
        <fullName evidence="9">Tight adherence protein B</fullName>
    </submittedName>
</protein>
<evidence type="ECO:0000256" key="5">
    <source>
        <dbReference type="ARBA" id="ARBA00023136"/>
    </source>
</evidence>
<feature type="compositionally biased region" description="Acidic residues" evidence="6">
    <location>
        <begin position="35"/>
        <end position="44"/>
    </location>
</feature>
<dbReference type="AlphaFoldDB" id="A0A2A9D3A5"/>
<comment type="caution">
    <text evidence="9">The sequence shown here is derived from an EMBL/GenBank/DDBJ whole genome shotgun (WGS) entry which is preliminary data.</text>
</comment>
<dbReference type="Proteomes" id="UP000224915">
    <property type="component" value="Unassembled WGS sequence"/>
</dbReference>
<dbReference type="InterPro" id="IPR018076">
    <property type="entry name" value="T2SS_GspF_dom"/>
</dbReference>
<name>A0A2A9D3A5_9MICO</name>